<dbReference type="Gene3D" id="2.60.40.1180">
    <property type="entry name" value="Golgi alpha-mannosidase II"/>
    <property type="match status" value="1"/>
</dbReference>
<keyword evidence="1" id="KW-0472">Membrane</keyword>
<dbReference type="InterPro" id="IPR049117">
    <property type="entry name" value="pulA_all-beta"/>
</dbReference>
<evidence type="ECO:0000256" key="1">
    <source>
        <dbReference type="SAM" id="Phobius"/>
    </source>
</evidence>
<dbReference type="AlphaFoldDB" id="A0A1G8TGF0"/>
<dbReference type="SUPFAM" id="SSF51445">
    <property type="entry name" value="(Trans)glycosidases"/>
    <property type="match status" value="1"/>
</dbReference>
<sequence length="237" mass="26707">MEAHDNLTLWDKLAISNPDESEEERQKMHRMANAMVMTSQGIPFLHAGSEFLRTKDGNHNSYNAPDEINRFVWARKAEYQENVEYMKGLIALRKEHPAFRMAEAEMVRAHLSFPEMPEMNMVGYRIEGAAVGDSFEEVIVLMNANTEAETYTLQDGVYEVYVDGENAGTEVLRTEKEEVEVPGKTLLVLSKSVENSLPAVEGNTSQNPVYLWAAMAFGAGLVVVMLMERKKNLKKTA</sequence>
<dbReference type="Gene3D" id="3.20.20.80">
    <property type="entry name" value="Glycosidases"/>
    <property type="match status" value="1"/>
</dbReference>
<feature type="transmembrane region" description="Helical" evidence="1">
    <location>
        <begin position="209"/>
        <end position="227"/>
    </location>
</feature>
<proteinExistence type="predicted"/>
<dbReference type="InterPro" id="IPR013780">
    <property type="entry name" value="Glyco_hydro_b"/>
</dbReference>
<gene>
    <name evidence="3" type="ORF">SAMN05421804_1202</name>
</gene>
<keyword evidence="1" id="KW-0812">Transmembrane</keyword>
<reference evidence="3 4" key="1">
    <citation type="submission" date="2016-10" db="EMBL/GenBank/DDBJ databases">
        <authorList>
            <person name="de Groot N.N."/>
        </authorList>
    </citation>
    <scope>NUCLEOTIDE SEQUENCE [LARGE SCALE GENOMIC DNA]</scope>
    <source>
        <strain evidence="3 4">CGMCC 1.5058</strain>
    </source>
</reference>
<dbReference type="PANTHER" id="PTHR43002">
    <property type="entry name" value="GLYCOGEN DEBRANCHING ENZYME"/>
    <property type="match status" value="1"/>
</dbReference>
<dbReference type="RefSeq" id="WP_031577601.1">
    <property type="nucleotide sequence ID" value="NZ_FNDZ01000020.1"/>
</dbReference>
<protein>
    <submittedName>
        <fullName evidence="3">Pullulanase</fullName>
    </submittedName>
</protein>
<feature type="domain" description="Pullulanase all-beta" evidence="2">
    <location>
        <begin position="107"/>
        <end position="165"/>
    </location>
</feature>
<evidence type="ECO:0000313" key="3">
    <source>
        <dbReference type="EMBL" id="SDJ40588.1"/>
    </source>
</evidence>
<evidence type="ECO:0000259" key="2">
    <source>
        <dbReference type="Pfam" id="PF21653"/>
    </source>
</evidence>
<dbReference type="Proteomes" id="UP000183255">
    <property type="component" value="Unassembled WGS sequence"/>
</dbReference>
<keyword evidence="1" id="KW-1133">Transmembrane helix</keyword>
<dbReference type="InterPro" id="IPR017853">
    <property type="entry name" value="GH"/>
</dbReference>
<name>A0A1G8TGF0_9CLOT</name>
<organism evidence="3 4">
    <name type="scientific">Proteiniclasticum ruminis</name>
    <dbReference type="NCBI Taxonomy" id="398199"/>
    <lineage>
        <taxon>Bacteria</taxon>
        <taxon>Bacillati</taxon>
        <taxon>Bacillota</taxon>
        <taxon>Clostridia</taxon>
        <taxon>Eubacteriales</taxon>
        <taxon>Clostridiaceae</taxon>
        <taxon>Proteiniclasticum</taxon>
    </lineage>
</organism>
<dbReference type="EMBL" id="FNDZ01000020">
    <property type="protein sequence ID" value="SDJ40588.1"/>
    <property type="molecule type" value="Genomic_DNA"/>
</dbReference>
<accession>A0A1G8TGF0</accession>
<dbReference type="Pfam" id="PF21653">
    <property type="entry name" value="pulA_all-beta"/>
    <property type="match status" value="1"/>
</dbReference>
<evidence type="ECO:0000313" key="4">
    <source>
        <dbReference type="Proteomes" id="UP000183255"/>
    </source>
</evidence>